<evidence type="ECO:0000256" key="4">
    <source>
        <dbReference type="ARBA" id="ARBA00023136"/>
    </source>
</evidence>
<keyword evidence="7" id="KW-1185">Reference proteome</keyword>
<feature type="transmembrane region" description="Helical" evidence="5">
    <location>
        <begin position="104"/>
        <end position="126"/>
    </location>
</feature>
<dbReference type="Pfam" id="PF02674">
    <property type="entry name" value="Colicin_V"/>
    <property type="match status" value="1"/>
</dbReference>
<feature type="transmembrane region" description="Helical" evidence="5">
    <location>
        <begin position="64"/>
        <end position="84"/>
    </location>
</feature>
<feature type="transmembrane region" description="Helical" evidence="5">
    <location>
        <begin position="31"/>
        <end position="52"/>
    </location>
</feature>
<keyword evidence="6" id="KW-0378">Hydrolase</keyword>
<dbReference type="Pfam" id="PF13365">
    <property type="entry name" value="Trypsin_2"/>
    <property type="match status" value="1"/>
</dbReference>
<sequence length="391" mass="38180">MAVVDVVLVVVLAVALLAGLARGVIATIGVFAGLAAGGAAALWAAPAVGRIIAVPIWGAVAETAAWAVLLAVGATIGGAVGVWVRRPVDKVSPLRVVDRLLGGAVGVVVTALVVSLAATGIVAAGFPVVSAAVASSATVRTIDGLIPTPVQRALAQVRGTLAADGLPALGVILRPGTVAPAAPVSLEDPQVVAASGSVARVTGVAYACGVSQTGSSFAVAADTVVTNAHVVAGVTAPVVQLPGGGAHPGRIVYFDPAQDLAVISVPGLHARPLRLSTALSAGAAAVVAGYPYGGPLTLDDAQVLSAGVADVADIYGRSRAPRPVYALRAAVRPGNSGGPLLTAQGTVAGVVFARAEDDTDRGYAIAGSDLKPIVARLGSLTAPVSSGRCTG</sequence>
<keyword evidence="3 5" id="KW-1133">Transmembrane helix</keyword>
<name>A0ABP7GBN3_9MICO</name>
<dbReference type="InterPro" id="IPR043504">
    <property type="entry name" value="Peptidase_S1_PA_chymotrypsin"/>
</dbReference>
<dbReference type="GO" id="GO:0008233">
    <property type="term" value="F:peptidase activity"/>
    <property type="evidence" value="ECO:0007669"/>
    <property type="project" value="UniProtKB-KW"/>
</dbReference>
<dbReference type="InterPro" id="IPR001940">
    <property type="entry name" value="Peptidase_S1C"/>
</dbReference>
<dbReference type="EMBL" id="BAABAF010000004">
    <property type="protein sequence ID" value="GAA3761451.1"/>
    <property type="molecule type" value="Genomic_DNA"/>
</dbReference>
<evidence type="ECO:0000313" key="6">
    <source>
        <dbReference type="EMBL" id="GAA3761451.1"/>
    </source>
</evidence>
<dbReference type="InterPro" id="IPR047680">
    <property type="entry name" value="MarP-like"/>
</dbReference>
<dbReference type="SUPFAM" id="SSF50494">
    <property type="entry name" value="Trypsin-like serine proteases"/>
    <property type="match status" value="1"/>
</dbReference>
<dbReference type="Gene3D" id="2.40.10.10">
    <property type="entry name" value="Trypsin-like serine proteases"/>
    <property type="match status" value="2"/>
</dbReference>
<evidence type="ECO:0000256" key="3">
    <source>
        <dbReference type="ARBA" id="ARBA00022989"/>
    </source>
</evidence>
<comment type="caution">
    <text evidence="6">The sequence shown here is derived from an EMBL/GenBank/DDBJ whole genome shotgun (WGS) entry which is preliminary data.</text>
</comment>
<evidence type="ECO:0000313" key="7">
    <source>
        <dbReference type="Proteomes" id="UP001500540"/>
    </source>
</evidence>
<dbReference type="Proteomes" id="UP001500540">
    <property type="component" value="Unassembled WGS sequence"/>
</dbReference>
<dbReference type="InterPro" id="IPR009003">
    <property type="entry name" value="Peptidase_S1_PA"/>
</dbReference>
<protein>
    <submittedName>
        <fullName evidence="6">MarP family serine protease</fullName>
    </submittedName>
</protein>
<evidence type="ECO:0000256" key="5">
    <source>
        <dbReference type="SAM" id="Phobius"/>
    </source>
</evidence>
<keyword evidence="2 5" id="KW-0812">Transmembrane</keyword>
<accession>A0ABP7GBN3</accession>
<dbReference type="PANTHER" id="PTHR43019:SF23">
    <property type="entry name" value="PROTEASE DO-LIKE 5, CHLOROPLASTIC"/>
    <property type="match status" value="1"/>
</dbReference>
<dbReference type="PRINTS" id="PR00834">
    <property type="entry name" value="PROTEASES2C"/>
</dbReference>
<organism evidence="6 7">
    <name type="scientific">Microbacterium kribbense</name>
    <dbReference type="NCBI Taxonomy" id="433645"/>
    <lineage>
        <taxon>Bacteria</taxon>
        <taxon>Bacillati</taxon>
        <taxon>Actinomycetota</taxon>
        <taxon>Actinomycetes</taxon>
        <taxon>Micrococcales</taxon>
        <taxon>Microbacteriaceae</taxon>
        <taxon>Microbacterium</taxon>
    </lineage>
</organism>
<dbReference type="RefSeq" id="WP_344781661.1">
    <property type="nucleotide sequence ID" value="NZ_BAABAF010000004.1"/>
</dbReference>
<gene>
    <name evidence="6" type="ORF">GCM10022240_12480</name>
</gene>
<comment type="subcellular location">
    <subcellularLocation>
        <location evidence="1">Membrane</location>
        <topology evidence="1">Multi-pass membrane protein</topology>
    </subcellularLocation>
</comment>
<dbReference type="NCBIfam" id="NF033740">
    <property type="entry name" value="MarP_fam_protase"/>
    <property type="match status" value="1"/>
</dbReference>
<proteinExistence type="predicted"/>
<reference evidence="7" key="1">
    <citation type="journal article" date="2019" name="Int. J. Syst. Evol. Microbiol.">
        <title>The Global Catalogue of Microorganisms (GCM) 10K type strain sequencing project: providing services to taxonomists for standard genome sequencing and annotation.</title>
        <authorList>
            <consortium name="The Broad Institute Genomics Platform"/>
            <consortium name="The Broad Institute Genome Sequencing Center for Infectious Disease"/>
            <person name="Wu L."/>
            <person name="Ma J."/>
        </authorList>
    </citation>
    <scope>NUCLEOTIDE SEQUENCE [LARGE SCALE GENOMIC DNA]</scope>
    <source>
        <strain evidence="7">JCM 16950</strain>
    </source>
</reference>
<dbReference type="InterPro" id="IPR003825">
    <property type="entry name" value="Colicin-V_CvpA"/>
</dbReference>
<dbReference type="GO" id="GO:0006508">
    <property type="term" value="P:proteolysis"/>
    <property type="evidence" value="ECO:0007669"/>
    <property type="project" value="UniProtKB-KW"/>
</dbReference>
<evidence type="ECO:0000256" key="1">
    <source>
        <dbReference type="ARBA" id="ARBA00004141"/>
    </source>
</evidence>
<evidence type="ECO:0000256" key="2">
    <source>
        <dbReference type="ARBA" id="ARBA00022692"/>
    </source>
</evidence>
<keyword evidence="4 5" id="KW-0472">Membrane</keyword>
<dbReference type="PANTHER" id="PTHR43019">
    <property type="entry name" value="SERINE ENDOPROTEASE DEGS"/>
    <property type="match status" value="1"/>
</dbReference>
<keyword evidence="6" id="KW-0645">Protease</keyword>